<evidence type="ECO:0000313" key="12">
    <source>
        <dbReference type="Proteomes" id="UP001212401"/>
    </source>
</evidence>
<dbReference type="InterPro" id="IPR013853">
    <property type="entry name" value="EIIC-GAT"/>
</dbReference>
<feature type="transmembrane region" description="Helical" evidence="9">
    <location>
        <begin position="253"/>
        <end position="271"/>
    </location>
</feature>
<keyword evidence="8 9" id="KW-0472">Membrane</keyword>
<evidence type="ECO:0000256" key="7">
    <source>
        <dbReference type="ARBA" id="ARBA00022989"/>
    </source>
</evidence>
<feature type="transmembrane region" description="Helical" evidence="9">
    <location>
        <begin position="437"/>
        <end position="456"/>
    </location>
</feature>
<dbReference type="RefSeq" id="WP_269295710.1">
    <property type="nucleotide sequence ID" value="NZ_JAKHPH010000001.1"/>
</dbReference>
<evidence type="ECO:0000313" key="11">
    <source>
        <dbReference type="EMBL" id="MCZ3666703.1"/>
    </source>
</evidence>
<dbReference type="Proteomes" id="UP001212401">
    <property type="component" value="Unassembled WGS sequence"/>
</dbReference>
<evidence type="ECO:0000256" key="5">
    <source>
        <dbReference type="ARBA" id="ARBA00022683"/>
    </source>
</evidence>
<keyword evidence="2" id="KW-0813">Transport</keyword>
<proteinExistence type="predicted"/>
<evidence type="ECO:0000259" key="10">
    <source>
        <dbReference type="PROSITE" id="PS51104"/>
    </source>
</evidence>
<feature type="transmembrane region" description="Helical" evidence="9">
    <location>
        <begin position="221"/>
        <end position="241"/>
    </location>
</feature>
<dbReference type="PANTHER" id="PTHR37324:SF2">
    <property type="entry name" value="PTS SYSTEM GALACTITOL-SPECIFIC EIIC COMPONENT"/>
    <property type="match status" value="1"/>
</dbReference>
<evidence type="ECO:0000256" key="3">
    <source>
        <dbReference type="ARBA" id="ARBA00022475"/>
    </source>
</evidence>
<sequence length="478" mass="52824">MLSSVSQFFNAFGATVVVPIMIFIIALFLRVKLKTAAMSALYAGVGLTGFSWIIGEFTPVVTKIIHQMVNNVGIKLPVVDIGWQAGSLASFNSSVGLAFFVFGLIAEFILFAVGVTKVFMPSNLWNNFGFMIWGTLAYYATHNFWLAMGLSFFMLLYTLELAEVQADRWSSYYQIKNTTVCAAQNIVQTVPAILLDPLWNILDFNKVHLTPKTFQQKFGVFGQPTTLGAILGLLIGILSNLNRLASYHAWGQIFQFAVQLAAVMTIFPLVTDVFAKAFKPLANSIDQQRKTAANTQHITDPLNDRKRWFLAVDDGVGYGESATIISGIILIPIMVVIAFILPGNRTLPVVDLIALPFMVESIVAITNGNILKVIANGIVWFSIGLYCSSWLASIYTGAISHYGAAIPAGIILVTSFNLMARPLNAVVFAAFVSQDPLWIGLCILVYLLLLFCLRRYRSQIWHYLKRMADKNTINPSKE</sequence>
<feature type="domain" description="PTS EIIC type-2" evidence="10">
    <location>
        <begin position="6"/>
        <end position="454"/>
    </location>
</feature>
<keyword evidence="7 9" id="KW-1133">Transmembrane helix</keyword>
<feature type="transmembrane region" description="Helical" evidence="9">
    <location>
        <begin position="353"/>
        <end position="371"/>
    </location>
</feature>
<evidence type="ECO:0000256" key="1">
    <source>
        <dbReference type="ARBA" id="ARBA00004651"/>
    </source>
</evidence>
<evidence type="ECO:0000256" key="9">
    <source>
        <dbReference type="SAM" id="Phobius"/>
    </source>
</evidence>
<feature type="transmembrane region" description="Helical" evidence="9">
    <location>
        <begin position="410"/>
        <end position="431"/>
    </location>
</feature>
<comment type="subcellular location">
    <subcellularLocation>
        <location evidence="1">Cell membrane</location>
        <topology evidence="1">Multi-pass membrane protein</topology>
    </subcellularLocation>
</comment>
<dbReference type="PIRSF" id="PIRSF006304">
    <property type="entry name" value="GatC"/>
    <property type="match status" value="1"/>
</dbReference>
<dbReference type="GO" id="GO:0005886">
    <property type="term" value="C:plasma membrane"/>
    <property type="evidence" value="ECO:0007669"/>
    <property type="project" value="UniProtKB-SubCell"/>
</dbReference>
<evidence type="ECO:0000256" key="2">
    <source>
        <dbReference type="ARBA" id="ARBA00022448"/>
    </source>
</evidence>
<dbReference type="InterPro" id="IPR013014">
    <property type="entry name" value="PTS_EIIC_2"/>
</dbReference>
<keyword evidence="6 9" id="KW-0812">Transmembrane</keyword>
<dbReference type="Pfam" id="PF03611">
    <property type="entry name" value="EIIC-GAT"/>
    <property type="match status" value="1"/>
</dbReference>
<dbReference type="PROSITE" id="PS51104">
    <property type="entry name" value="PTS_EIIC_TYPE_2"/>
    <property type="match status" value="1"/>
</dbReference>
<organism evidence="11 12">
    <name type="scientific">Limosilactobacillus vaginalis</name>
    <dbReference type="NCBI Taxonomy" id="1633"/>
    <lineage>
        <taxon>Bacteria</taxon>
        <taxon>Bacillati</taxon>
        <taxon>Bacillota</taxon>
        <taxon>Bacilli</taxon>
        <taxon>Lactobacillales</taxon>
        <taxon>Lactobacillaceae</taxon>
        <taxon>Limosilactobacillus</taxon>
    </lineage>
</organism>
<feature type="transmembrane region" description="Helical" evidence="9">
    <location>
        <begin position="95"/>
        <end position="115"/>
    </location>
</feature>
<keyword evidence="3" id="KW-1003">Cell membrane</keyword>
<reference evidence="11" key="1">
    <citation type="submission" date="2022-01" db="EMBL/GenBank/DDBJ databases">
        <title>VMRC isolate genome collection.</title>
        <authorList>
            <person name="France M."/>
            <person name="Rutt L."/>
            <person name="Humphrys M."/>
            <person name="Ravel J."/>
        </authorList>
    </citation>
    <scope>NUCLEOTIDE SEQUENCE</scope>
    <source>
        <strain evidence="11">C0048A1</strain>
    </source>
</reference>
<accession>A0AAW5WQL4</accession>
<feature type="transmembrane region" description="Helical" evidence="9">
    <location>
        <begin position="6"/>
        <end position="29"/>
    </location>
</feature>
<dbReference type="EMBL" id="JAKHPH010000001">
    <property type="protein sequence ID" value="MCZ3666703.1"/>
    <property type="molecule type" value="Genomic_DNA"/>
</dbReference>
<feature type="transmembrane region" description="Helical" evidence="9">
    <location>
        <begin position="36"/>
        <end position="54"/>
    </location>
</feature>
<evidence type="ECO:0000256" key="8">
    <source>
        <dbReference type="ARBA" id="ARBA00023136"/>
    </source>
</evidence>
<dbReference type="InterPro" id="IPR004703">
    <property type="entry name" value="PTS_sugar-sp_permease"/>
</dbReference>
<dbReference type="PANTHER" id="PTHR37324">
    <property type="entry name" value="PTS SYSTEM GALACTITOL-SPECIFIC EIIC COMPONENT"/>
    <property type="match status" value="1"/>
</dbReference>
<protein>
    <submittedName>
        <fullName evidence="11">PTS galactitol transporter subunit IIC</fullName>
    </submittedName>
</protein>
<gene>
    <name evidence="11" type="ORF">L2724_00180</name>
</gene>
<feature type="transmembrane region" description="Helical" evidence="9">
    <location>
        <begin position="377"/>
        <end position="398"/>
    </location>
</feature>
<comment type="caution">
    <text evidence="11">The sequence shown here is derived from an EMBL/GenBank/DDBJ whole genome shotgun (WGS) entry which is preliminary data.</text>
</comment>
<keyword evidence="4" id="KW-0762">Sugar transport</keyword>
<dbReference type="AlphaFoldDB" id="A0AAW5WQL4"/>
<keyword evidence="5" id="KW-0598">Phosphotransferase system</keyword>
<feature type="transmembrane region" description="Helical" evidence="9">
    <location>
        <begin position="322"/>
        <end position="341"/>
    </location>
</feature>
<name>A0AAW5WQL4_9LACO</name>
<evidence type="ECO:0000256" key="6">
    <source>
        <dbReference type="ARBA" id="ARBA00022692"/>
    </source>
</evidence>
<dbReference type="GO" id="GO:0015577">
    <property type="term" value="F:galactitol transmembrane transporter activity"/>
    <property type="evidence" value="ECO:0007669"/>
    <property type="project" value="InterPro"/>
</dbReference>
<dbReference type="GO" id="GO:0009401">
    <property type="term" value="P:phosphoenolpyruvate-dependent sugar phosphotransferase system"/>
    <property type="evidence" value="ECO:0007669"/>
    <property type="project" value="UniProtKB-KW"/>
</dbReference>
<evidence type="ECO:0000256" key="4">
    <source>
        <dbReference type="ARBA" id="ARBA00022597"/>
    </source>
</evidence>